<evidence type="ECO:0000256" key="5">
    <source>
        <dbReference type="SAM" id="SignalP"/>
    </source>
</evidence>
<dbReference type="Gene3D" id="2.60.40.2030">
    <property type="match status" value="1"/>
</dbReference>
<dbReference type="GO" id="GO:0042383">
    <property type="term" value="C:sarcolemma"/>
    <property type="evidence" value="ECO:0007669"/>
    <property type="project" value="TreeGrafter"/>
</dbReference>
<dbReference type="RefSeq" id="XP_031558983.1">
    <property type="nucleotide sequence ID" value="XM_031703123.1"/>
</dbReference>
<feature type="domain" description="Calx-beta" evidence="6">
    <location>
        <begin position="16"/>
        <end position="118"/>
    </location>
</feature>
<dbReference type="InterPro" id="IPR003644">
    <property type="entry name" value="Calx_beta"/>
</dbReference>
<dbReference type="SMART" id="SM00237">
    <property type="entry name" value="Calx_beta"/>
    <property type="match status" value="1"/>
</dbReference>
<dbReference type="GO" id="GO:0007154">
    <property type="term" value="P:cell communication"/>
    <property type="evidence" value="ECO:0007669"/>
    <property type="project" value="InterPro"/>
</dbReference>
<organism evidence="7 8">
    <name type="scientific">Actinia tenebrosa</name>
    <name type="common">Australian red waratah sea anemone</name>
    <dbReference type="NCBI Taxonomy" id="6105"/>
    <lineage>
        <taxon>Eukaryota</taxon>
        <taxon>Metazoa</taxon>
        <taxon>Cnidaria</taxon>
        <taxon>Anthozoa</taxon>
        <taxon>Hexacorallia</taxon>
        <taxon>Actiniaria</taxon>
        <taxon>Actiniidae</taxon>
        <taxon>Actinia</taxon>
    </lineage>
</organism>
<keyword evidence="4" id="KW-0813">Transport</keyword>
<evidence type="ECO:0000256" key="4">
    <source>
        <dbReference type="ARBA" id="ARBA00023065"/>
    </source>
</evidence>
<feature type="signal peptide" evidence="5">
    <location>
        <begin position="1"/>
        <end position="20"/>
    </location>
</feature>
<keyword evidence="2" id="KW-0677">Repeat</keyword>
<dbReference type="OrthoDB" id="10658956at2759"/>
<dbReference type="PANTHER" id="PTHR11878">
    <property type="entry name" value="SODIUM/CALCIUM EXCHANGER"/>
    <property type="match status" value="1"/>
</dbReference>
<dbReference type="SUPFAM" id="SSF141072">
    <property type="entry name" value="CalX-like"/>
    <property type="match status" value="1"/>
</dbReference>
<dbReference type="GO" id="GO:0030424">
    <property type="term" value="C:axon"/>
    <property type="evidence" value="ECO:0007669"/>
    <property type="project" value="TreeGrafter"/>
</dbReference>
<dbReference type="Pfam" id="PF03160">
    <property type="entry name" value="Calx-beta"/>
    <property type="match status" value="1"/>
</dbReference>
<sequence length="190" mass="21179">MKNIACMLLCVISFCRGVYSNGIPTLVYVGFVNTSVSVPEGTGHVKLCVFKSGFVREKIDVLLSTSDNTAKAGVDYIPLYNKIVSFNPPSPNATACFLQNITDNNITEYNKTFYITMTVNHSFVLVEQDPHNLTITIINDDKVTVEFEKEAVIVEEDSKEGKVDLVCSITHGVALIPIHLEYVSYTYIYY</sequence>
<dbReference type="InParanoid" id="A0A6P8HUM2"/>
<dbReference type="KEGG" id="aten:116295338"/>
<proteinExistence type="predicted"/>
<accession>A0A6P8HUM2</accession>
<evidence type="ECO:0000313" key="8">
    <source>
        <dbReference type="RefSeq" id="XP_031558983.1"/>
    </source>
</evidence>
<dbReference type="AlphaFoldDB" id="A0A6P8HUM2"/>
<protein>
    <submittedName>
        <fullName evidence="8">Uncharacterized protein LOC116295338</fullName>
    </submittedName>
</protein>
<evidence type="ECO:0000313" key="7">
    <source>
        <dbReference type="Proteomes" id="UP000515163"/>
    </source>
</evidence>
<keyword evidence="1 5" id="KW-0732">Signal</keyword>
<dbReference type="InterPro" id="IPR038081">
    <property type="entry name" value="CalX-like_sf"/>
</dbReference>
<reference evidence="8" key="1">
    <citation type="submission" date="2025-08" db="UniProtKB">
        <authorList>
            <consortium name="RefSeq"/>
        </authorList>
    </citation>
    <scope>IDENTIFICATION</scope>
    <source>
        <tissue evidence="8">Tentacle</tissue>
    </source>
</reference>
<keyword evidence="3" id="KW-0106">Calcium</keyword>
<dbReference type="GO" id="GO:0005432">
    <property type="term" value="F:calcium:sodium antiporter activity"/>
    <property type="evidence" value="ECO:0007669"/>
    <property type="project" value="TreeGrafter"/>
</dbReference>
<dbReference type="GO" id="GO:0098703">
    <property type="term" value="P:calcium ion import across plasma membrane"/>
    <property type="evidence" value="ECO:0007669"/>
    <property type="project" value="TreeGrafter"/>
</dbReference>
<keyword evidence="7" id="KW-1185">Reference proteome</keyword>
<name>A0A6P8HUM2_ACTTE</name>
<dbReference type="PANTHER" id="PTHR11878:SF76">
    <property type="entry name" value="CALX-BETA DOMAIN-CONTAINING PROTEIN"/>
    <property type="match status" value="1"/>
</dbReference>
<dbReference type="GeneID" id="116295338"/>
<evidence type="ECO:0000256" key="2">
    <source>
        <dbReference type="ARBA" id="ARBA00022737"/>
    </source>
</evidence>
<dbReference type="GO" id="GO:0098794">
    <property type="term" value="C:postsynapse"/>
    <property type="evidence" value="ECO:0007669"/>
    <property type="project" value="TreeGrafter"/>
</dbReference>
<evidence type="ECO:0000256" key="3">
    <source>
        <dbReference type="ARBA" id="ARBA00022837"/>
    </source>
</evidence>
<dbReference type="Proteomes" id="UP000515163">
    <property type="component" value="Unplaced"/>
</dbReference>
<keyword evidence="4" id="KW-0406">Ion transport</keyword>
<dbReference type="InterPro" id="IPR051171">
    <property type="entry name" value="CaCA"/>
</dbReference>
<evidence type="ECO:0000256" key="1">
    <source>
        <dbReference type="ARBA" id="ARBA00022729"/>
    </source>
</evidence>
<feature type="chain" id="PRO_5027937660" evidence="5">
    <location>
        <begin position="21"/>
        <end position="190"/>
    </location>
</feature>
<gene>
    <name evidence="8" type="primary">LOC116295338</name>
</gene>
<evidence type="ECO:0000259" key="6">
    <source>
        <dbReference type="SMART" id="SM00237"/>
    </source>
</evidence>